<evidence type="ECO:0000259" key="3">
    <source>
        <dbReference type="PROSITE" id="PS51192"/>
    </source>
</evidence>
<dbReference type="Gene3D" id="3.40.50.10810">
    <property type="entry name" value="Tandem AAA-ATPase domain"/>
    <property type="match status" value="1"/>
</dbReference>
<dbReference type="InterPro" id="IPR022138">
    <property type="entry name" value="DUF3670"/>
</dbReference>
<keyword evidence="1" id="KW-0378">Hydrolase</keyword>
<keyword evidence="5" id="KW-0067">ATP-binding</keyword>
<feature type="domain" description="Helicase C-terminal" evidence="4">
    <location>
        <begin position="742"/>
        <end position="906"/>
    </location>
</feature>
<dbReference type="PANTHER" id="PTHR10799">
    <property type="entry name" value="SNF2/RAD54 HELICASE FAMILY"/>
    <property type="match status" value="1"/>
</dbReference>
<dbReference type="PROSITE" id="PS51194">
    <property type="entry name" value="HELICASE_CTER"/>
    <property type="match status" value="1"/>
</dbReference>
<dbReference type="GO" id="GO:0016787">
    <property type="term" value="F:hydrolase activity"/>
    <property type="evidence" value="ECO:0007669"/>
    <property type="project" value="UniProtKB-KW"/>
</dbReference>
<feature type="region of interest" description="Disordered" evidence="2">
    <location>
        <begin position="1"/>
        <end position="27"/>
    </location>
</feature>
<dbReference type="InterPro" id="IPR038718">
    <property type="entry name" value="SNF2-like_sf"/>
</dbReference>
<dbReference type="InterPro" id="IPR027417">
    <property type="entry name" value="P-loop_NTPase"/>
</dbReference>
<keyword evidence="5" id="KW-0547">Nucleotide-binding</keyword>
<evidence type="ECO:0000313" key="6">
    <source>
        <dbReference type="Proteomes" id="UP000324233"/>
    </source>
</evidence>
<evidence type="ECO:0000313" key="5">
    <source>
        <dbReference type="EMBL" id="QEH35307.1"/>
    </source>
</evidence>
<name>A0A5B9W4W3_9BACT</name>
<protein>
    <submittedName>
        <fullName evidence="5">ATP-dependent helicase HepA</fullName>
    </submittedName>
</protein>
<keyword evidence="5" id="KW-0347">Helicase</keyword>
<dbReference type="SMART" id="SM00487">
    <property type="entry name" value="DEXDc"/>
    <property type="match status" value="1"/>
</dbReference>
<dbReference type="PROSITE" id="PS51192">
    <property type="entry name" value="HELICASE_ATP_BIND_1"/>
    <property type="match status" value="1"/>
</dbReference>
<dbReference type="InterPro" id="IPR049730">
    <property type="entry name" value="SNF2/RAD54-like_C"/>
</dbReference>
<dbReference type="CDD" id="cd18793">
    <property type="entry name" value="SF2_C_SNF"/>
    <property type="match status" value="1"/>
</dbReference>
<dbReference type="InterPro" id="IPR014001">
    <property type="entry name" value="Helicase_ATP-bd"/>
</dbReference>
<sequence>MPLELTLSPQGHLHTRESSSPDAVGLDGPAAARAKEAFEEGTARGLLHLATAELEASLPAPFAFARGLARDYLSRLCQAPAEGGEAAMAAPIPPPAESDLAFRALQAPPMPGAEYLDAAALAGWWAELDELVRREIRDRKGDAQAYFSALNPQWRLVGRVTFHLAENKRDPDYPFAFLATYIPGLSARGRARHEPLGKALKEYAGAKDREALLNLLQPIQRASERSRLVKGLVDSGEVYHPLAWTPREAYDFLRDIPTLEESGLVVRVPDWWKAKHPPRPAVSVKIDARKGTKIDVDSLLTFSMGVTIDGEPLSEGELRDILESDGGLVPLKGKWVEVDREKLREALDHWKEVEREAREGGLTFYQGMRLLSGLPLEKGEEGSPAAEAREWVGLSAGPALEETLRALRSPEAMGAAAPPGLHATLRPYQQTGVNWLRFVTGLGLGACLADDMGLGKTVQVIGLLLERKAAREARAADANGNGKAKAAPPPAPAPSLLVVPASLLANWKAELDRFAPGISFAIVHPSEQAANKGKGDDPGPRAIEGRDLAITSYGMLSRAAWLKERAWDLVILDEAQAIKNSGTRQSRGAKALKAKARVALTGTPVENRLSDLWSLFDFLNPGLLGDSKTFSKLSKQMESSSSYGPLRRLVGPYILRRLKTDKRVIADLPEKVEVSAFCGLGREQAALYEKAVRELEQGLEESGAEIARRGLILAQLMRLKQICNHPAQVLGADDYDPEKSGKFRRLAEICEEIAGRQEKVLVFSQFREINGPLARYLETIFGRPGLTLHGGTPVAQRRRLVENFQREDGPPFFVLSLKAGGTGLNLTAASHVIHFDRWWNPAVENQATDRAFRIGQRRNVLVHKFVCRGTVEERIDAVIAEKQGLADEVVGTEGAEARLTEMTDAQLLDFVRLDARKALKT</sequence>
<dbReference type="InterPro" id="IPR000330">
    <property type="entry name" value="SNF2_N"/>
</dbReference>
<dbReference type="AlphaFoldDB" id="A0A5B9W4W3"/>
<dbReference type="SMART" id="SM00490">
    <property type="entry name" value="HELICc"/>
    <property type="match status" value="1"/>
</dbReference>
<dbReference type="Pfam" id="PF00271">
    <property type="entry name" value="Helicase_C"/>
    <property type="match status" value="1"/>
</dbReference>
<dbReference type="Proteomes" id="UP000324233">
    <property type="component" value="Chromosome"/>
</dbReference>
<proteinExistence type="predicted"/>
<dbReference type="InterPro" id="IPR001650">
    <property type="entry name" value="Helicase_C-like"/>
</dbReference>
<dbReference type="SUPFAM" id="SSF52540">
    <property type="entry name" value="P-loop containing nucleoside triphosphate hydrolases"/>
    <property type="match status" value="2"/>
</dbReference>
<evidence type="ECO:0000259" key="4">
    <source>
        <dbReference type="PROSITE" id="PS51194"/>
    </source>
</evidence>
<dbReference type="OrthoDB" id="9814088at2"/>
<dbReference type="RefSeq" id="WP_148595127.1">
    <property type="nucleotide sequence ID" value="NZ_CP042997.1"/>
</dbReference>
<dbReference type="GO" id="GO:0005524">
    <property type="term" value="F:ATP binding"/>
    <property type="evidence" value="ECO:0007669"/>
    <property type="project" value="InterPro"/>
</dbReference>
<keyword evidence="6" id="KW-1185">Reference proteome</keyword>
<organism evidence="5 6">
    <name type="scientific">Aquisphaera giovannonii</name>
    <dbReference type="NCBI Taxonomy" id="406548"/>
    <lineage>
        <taxon>Bacteria</taxon>
        <taxon>Pseudomonadati</taxon>
        <taxon>Planctomycetota</taxon>
        <taxon>Planctomycetia</taxon>
        <taxon>Isosphaerales</taxon>
        <taxon>Isosphaeraceae</taxon>
        <taxon>Aquisphaera</taxon>
    </lineage>
</organism>
<dbReference type="GO" id="GO:0004386">
    <property type="term" value="F:helicase activity"/>
    <property type="evidence" value="ECO:0007669"/>
    <property type="project" value="UniProtKB-KW"/>
</dbReference>
<dbReference type="Gene3D" id="3.40.50.300">
    <property type="entry name" value="P-loop containing nucleotide triphosphate hydrolases"/>
    <property type="match status" value="1"/>
</dbReference>
<feature type="domain" description="Helicase ATP-binding" evidence="3">
    <location>
        <begin position="437"/>
        <end position="622"/>
    </location>
</feature>
<dbReference type="Pfam" id="PF12419">
    <property type="entry name" value="DUF3670"/>
    <property type="match status" value="1"/>
</dbReference>
<evidence type="ECO:0000256" key="1">
    <source>
        <dbReference type="ARBA" id="ARBA00022801"/>
    </source>
</evidence>
<reference evidence="5 6" key="1">
    <citation type="submission" date="2019-08" db="EMBL/GenBank/DDBJ databases">
        <title>Deep-cultivation of Planctomycetes and their phenomic and genomic characterization uncovers novel biology.</title>
        <authorList>
            <person name="Wiegand S."/>
            <person name="Jogler M."/>
            <person name="Boedeker C."/>
            <person name="Pinto D."/>
            <person name="Vollmers J."/>
            <person name="Rivas-Marin E."/>
            <person name="Kohn T."/>
            <person name="Peeters S.H."/>
            <person name="Heuer A."/>
            <person name="Rast P."/>
            <person name="Oberbeckmann S."/>
            <person name="Bunk B."/>
            <person name="Jeske O."/>
            <person name="Meyerdierks A."/>
            <person name="Storesund J.E."/>
            <person name="Kallscheuer N."/>
            <person name="Luecker S."/>
            <person name="Lage O.M."/>
            <person name="Pohl T."/>
            <person name="Merkel B.J."/>
            <person name="Hornburger P."/>
            <person name="Mueller R.-W."/>
            <person name="Bruemmer F."/>
            <person name="Labrenz M."/>
            <person name="Spormann A.M."/>
            <person name="Op den Camp H."/>
            <person name="Overmann J."/>
            <person name="Amann R."/>
            <person name="Jetten M.S.M."/>
            <person name="Mascher T."/>
            <person name="Medema M.H."/>
            <person name="Devos D.P."/>
            <person name="Kaster A.-K."/>
            <person name="Ovreas L."/>
            <person name="Rohde M."/>
            <person name="Galperin M.Y."/>
            <person name="Jogler C."/>
        </authorList>
    </citation>
    <scope>NUCLEOTIDE SEQUENCE [LARGE SCALE GENOMIC DNA]</scope>
    <source>
        <strain evidence="5 6">OJF2</strain>
    </source>
</reference>
<evidence type="ECO:0000256" key="2">
    <source>
        <dbReference type="SAM" id="MobiDB-lite"/>
    </source>
</evidence>
<dbReference type="KEGG" id="agv:OJF2_38580"/>
<accession>A0A5B9W4W3</accession>
<dbReference type="Pfam" id="PF00176">
    <property type="entry name" value="SNF2-rel_dom"/>
    <property type="match status" value="1"/>
</dbReference>
<gene>
    <name evidence="5" type="ORF">OJF2_38580</name>
</gene>
<dbReference type="EMBL" id="CP042997">
    <property type="protein sequence ID" value="QEH35307.1"/>
    <property type="molecule type" value="Genomic_DNA"/>
</dbReference>